<keyword evidence="3" id="KW-0449">Lipoprotein</keyword>
<reference evidence="3 4" key="1">
    <citation type="journal article" date="2013" name="Antonie Van Leeuwenhoek">
        <title>Echinimonas agarilytica gen. nov., sp. nov., a new gammaproteobacterium isolated from the sea urchin Strongylocentrotus intermedius.</title>
        <authorList>
            <person name="Nedashkovskaya O.I."/>
            <person name="Stenkova A.M."/>
            <person name="Zhukova N.V."/>
            <person name="Van Trappen S."/>
            <person name="Lee J.S."/>
            <person name="Kim S.B."/>
        </authorList>
    </citation>
    <scope>NUCLEOTIDE SEQUENCE [LARGE SCALE GENOMIC DNA]</scope>
    <source>
        <strain evidence="3 4">KMM 6351</strain>
    </source>
</reference>
<comment type="caution">
    <text evidence="3">The sequence shown here is derived from an EMBL/GenBank/DDBJ whole genome shotgun (WGS) entry which is preliminary data.</text>
</comment>
<name>A0AA42B7A8_9GAMM</name>
<dbReference type="Proteomes" id="UP001165393">
    <property type="component" value="Unassembled WGS sequence"/>
</dbReference>
<organism evidence="3 4">
    <name type="scientific">Echinimonas agarilytica</name>
    <dbReference type="NCBI Taxonomy" id="1215918"/>
    <lineage>
        <taxon>Bacteria</taxon>
        <taxon>Pseudomonadati</taxon>
        <taxon>Pseudomonadota</taxon>
        <taxon>Gammaproteobacteria</taxon>
        <taxon>Alteromonadales</taxon>
        <taxon>Echinimonadaceae</taxon>
        <taxon>Echinimonas</taxon>
    </lineage>
</organism>
<dbReference type="Gene3D" id="3.40.50.10610">
    <property type="entry name" value="ABC-type transport auxiliary lipoprotein component"/>
    <property type="match status" value="1"/>
</dbReference>
<evidence type="ECO:0000313" key="4">
    <source>
        <dbReference type="Proteomes" id="UP001165393"/>
    </source>
</evidence>
<keyword evidence="4" id="KW-1185">Reference proteome</keyword>
<keyword evidence="1" id="KW-0732">Signal</keyword>
<dbReference type="AlphaFoldDB" id="A0AA42B7A8"/>
<feature type="domain" description="ABC-type transport auxiliary lipoprotein component" evidence="2">
    <location>
        <begin position="46"/>
        <end position="180"/>
    </location>
</feature>
<evidence type="ECO:0000256" key="1">
    <source>
        <dbReference type="SAM" id="SignalP"/>
    </source>
</evidence>
<dbReference type="Pfam" id="PF03886">
    <property type="entry name" value="ABC_trans_aux"/>
    <property type="match status" value="1"/>
</dbReference>
<protein>
    <submittedName>
        <fullName evidence="3">ABC-type transport auxiliary lipoprotein family protein</fullName>
    </submittedName>
</protein>
<evidence type="ECO:0000259" key="2">
    <source>
        <dbReference type="Pfam" id="PF03886"/>
    </source>
</evidence>
<dbReference type="SUPFAM" id="SSF159594">
    <property type="entry name" value="XCC0632-like"/>
    <property type="match status" value="1"/>
</dbReference>
<dbReference type="EMBL" id="JAMQGP010000002">
    <property type="protein sequence ID" value="MCM2679028.1"/>
    <property type="molecule type" value="Genomic_DNA"/>
</dbReference>
<feature type="signal peptide" evidence="1">
    <location>
        <begin position="1"/>
        <end position="29"/>
    </location>
</feature>
<proteinExistence type="predicted"/>
<accession>A0AA42B7A8</accession>
<dbReference type="InterPro" id="IPR005586">
    <property type="entry name" value="ABC_trans_aux"/>
</dbReference>
<dbReference type="PROSITE" id="PS51257">
    <property type="entry name" value="PROKAR_LIPOPROTEIN"/>
    <property type="match status" value="1"/>
</dbReference>
<sequence length="191" mass="21194">MSMTKKLFATLFASLLLAACGSTPPPVHYYSVLSSSVDVELAQAPLEYEILLVHRVEVAEYLNDPRLVMESGTSELLLLPQQRWAGPLSSELTGLTVETLGRIYPNMVVSSDYHGADANLRIEVFSFHLSSNSSVRVSGRYYFKDKGGLFVSLPFQTQANFEVGNYADAVTQLKQLWIELLVTASENIKQK</sequence>
<dbReference type="RefSeq" id="WP_251260396.1">
    <property type="nucleotide sequence ID" value="NZ_JAMQGP010000002.1"/>
</dbReference>
<evidence type="ECO:0000313" key="3">
    <source>
        <dbReference type="EMBL" id="MCM2679028.1"/>
    </source>
</evidence>
<gene>
    <name evidence="3" type="ORF">NAF29_04965</name>
</gene>
<feature type="chain" id="PRO_5041341103" evidence="1">
    <location>
        <begin position="30"/>
        <end position="191"/>
    </location>
</feature>